<comment type="caution">
    <text evidence="2">The sequence shown here is derived from an EMBL/GenBank/DDBJ whole genome shotgun (WGS) entry which is preliminary data.</text>
</comment>
<feature type="signal peptide" evidence="1">
    <location>
        <begin position="1"/>
        <end position="17"/>
    </location>
</feature>
<keyword evidence="3" id="KW-1185">Reference proteome</keyword>
<evidence type="ECO:0000313" key="3">
    <source>
        <dbReference type="Proteomes" id="UP001166286"/>
    </source>
</evidence>
<dbReference type="Proteomes" id="UP001166286">
    <property type="component" value="Unassembled WGS sequence"/>
</dbReference>
<keyword evidence="1" id="KW-0732">Signal</keyword>
<evidence type="ECO:0000256" key="1">
    <source>
        <dbReference type="SAM" id="SignalP"/>
    </source>
</evidence>
<evidence type="ECO:0000313" key="2">
    <source>
        <dbReference type="EMBL" id="KAK0507986.1"/>
    </source>
</evidence>
<proteinExistence type="predicted"/>
<sequence length="189" mass="20894">MRFSVLLALASGLLTHALPTGPNTSLNAVNARPQWTPDLPYPAGDSAATCPLGPGPNPFSTLEVPERKKRSFTTATHLRRRNQICRQIAHCNVNHFAVQDGNTQEVLLIAGATYVFSWSLNEIIRWITALRNNPDGTSTIIQRTRFDAGRGTMTLNIDQTALVHFQIFFRWIGHIDISGEFALFQIGPG</sequence>
<feature type="chain" id="PRO_5041407952" evidence="1">
    <location>
        <begin position="18"/>
        <end position="189"/>
    </location>
</feature>
<name>A0AA39U545_9LECA</name>
<reference evidence="2" key="1">
    <citation type="submission" date="2023-03" db="EMBL/GenBank/DDBJ databases">
        <title>Complete genome of Cladonia borealis.</title>
        <authorList>
            <person name="Park H."/>
        </authorList>
    </citation>
    <scope>NUCLEOTIDE SEQUENCE</scope>
    <source>
        <strain evidence="2">ANT050790</strain>
    </source>
</reference>
<accession>A0AA39U545</accession>
<gene>
    <name evidence="2" type="ORF">JMJ35_009875</name>
</gene>
<protein>
    <submittedName>
        <fullName evidence="2">Uncharacterized protein</fullName>
    </submittedName>
</protein>
<dbReference type="EMBL" id="JAFEKC020000022">
    <property type="protein sequence ID" value="KAK0507986.1"/>
    <property type="molecule type" value="Genomic_DNA"/>
</dbReference>
<organism evidence="2 3">
    <name type="scientific">Cladonia borealis</name>
    <dbReference type="NCBI Taxonomy" id="184061"/>
    <lineage>
        <taxon>Eukaryota</taxon>
        <taxon>Fungi</taxon>
        <taxon>Dikarya</taxon>
        <taxon>Ascomycota</taxon>
        <taxon>Pezizomycotina</taxon>
        <taxon>Lecanoromycetes</taxon>
        <taxon>OSLEUM clade</taxon>
        <taxon>Lecanoromycetidae</taxon>
        <taxon>Lecanorales</taxon>
        <taxon>Lecanorineae</taxon>
        <taxon>Cladoniaceae</taxon>
        <taxon>Cladonia</taxon>
    </lineage>
</organism>
<dbReference type="AlphaFoldDB" id="A0AA39U545"/>